<accession>A0A9Q0QTP9</accession>
<organism evidence="2 3">
    <name type="scientific">Protea cynaroides</name>
    <dbReference type="NCBI Taxonomy" id="273540"/>
    <lineage>
        <taxon>Eukaryota</taxon>
        <taxon>Viridiplantae</taxon>
        <taxon>Streptophyta</taxon>
        <taxon>Embryophyta</taxon>
        <taxon>Tracheophyta</taxon>
        <taxon>Spermatophyta</taxon>
        <taxon>Magnoliopsida</taxon>
        <taxon>Proteales</taxon>
        <taxon>Proteaceae</taxon>
        <taxon>Protea</taxon>
    </lineage>
</organism>
<evidence type="ECO:0000313" key="2">
    <source>
        <dbReference type="EMBL" id="KAJ4971460.1"/>
    </source>
</evidence>
<protein>
    <submittedName>
        <fullName evidence="2">Uncharacterized protein</fullName>
    </submittedName>
</protein>
<evidence type="ECO:0000313" key="3">
    <source>
        <dbReference type="Proteomes" id="UP001141806"/>
    </source>
</evidence>
<dbReference type="Proteomes" id="UP001141806">
    <property type="component" value="Unassembled WGS sequence"/>
</dbReference>
<dbReference type="AlphaFoldDB" id="A0A9Q0QTP9"/>
<sequence>MCMCFKVSGGSRASASLRTPPYEPSSGCSSKEKEGRSASEGRHLCWRSWSLGSVSLVDGVLPMKVFTEVGGGQPLGSVSSVGGDRSLGLSYQLVFTSIERGQPLGSVSLIGGDRPLGSVSLVNGVRLVKVFILLGEGLHFHLCPFSSLKGLTSGEVFIATSAYLARLKGLTSREVFIANLVY</sequence>
<proteinExistence type="predicted"/>
<name>A0A9Q0QTP9_9MAGN</name>
<feature type="region of interest" description="Disordered" evidence="1">
    <location>
        <begin position="8"/>
        <end position="34"/>
    </location>
</feature>
<evidence type="ECO:0000256" key="1">
    <source>
        <dbReference type="SAM" id="MobiDB-lite"/>
    </source>
</evidence>
<dbReference type="EMBL" id="JAMYWD010000005">
    <property type="protein sequence ID" value="KAJ4971460.1"/>
    <property type="molecule type" value="Genomic_DNA"/>
</dbReference>
<comment type="caution">
    <text evidence="2">The sequence shown here is derived from an EMBL/GenBank/DDBJ whole genome shotgun (WGS) entry which is preliminary data.</text>
</comment>
<gene>
    <name evidence="2" type="ORF">NE237_004559</name>
</gene>
<reference evidence="2" key="1">
    <citation type="journal article" date="2023" name="Plant J.">
        <title>The genome of the king protea, Protea cynaroides.</title>
        <authorList>
            <person name="Chang J."/>
            <person name="Duong T.A."/>
            <person name="Schoeman C."/>
            <person name="Ma X."/>
            <person name="Roodt D."/>
            <person name="Barker N."/>
            <person name="Li Z."/>
            <person name="Van de Peer Y."/>
            <person name="Mizrachi E."/>
        </authorList>
    </citation>
    <scope>NUCLEOTIDE SEQUENCE</scope>
    <source>
        <tissue evidence="2">Young leaves</tissue>
    </source>
</reference>
<keyword evidence="3" id="KW-1185">Reference proteome</keyword>